<accession>A0A553HTG3</accession>
<dbReference type="AlphaFoldDB" id="A0A553HTG3"/>
<keyword evidence="4" id="KW-1185">Reference proteome</keyword>
<dbReference type="SUPFAM" id="SSF51004">
    <property type="entry name" value="C-terminal (heme d1) domain of cytochrome cd1-nitrite reductase"/>
    <property type="match status" value="1"/>
</dbReference>
<name>A0A553HTG3_9PEZI</name>
<keyword evidence="2" id="KW-0732">Signal</keyword>
<gene>
    <name evidence="3" type="ORF">FHL15_007847</name>
</gene>
<dbReference type="InterPro" id="IPR050282">
    <property type="entry name" value="Cycloisomerase_2"/>
</dbReference>
<organism evidence="3 4">
    <name type="scientific">Xylaria flabelliformis</name>
    <dbReference type="NCBI Taxonomy" id="2512241"/>
    <lineage>
        <taxon>Eukaryota</taxon>
        <taxon>Fungi</taxon>
        <taxon>Dikarya</taxon>
        <taxon>Ascomycota</taxon>
        <taxon>Pezizomycotina</taxon>
        <taxon>Sordariomycetes</taxon>
        <taxon>Xylariomycetidae</taxon>
        <taxon>Xylariales</taxon>
        <taxon>Xylariaceae</taxon>
        <taxon>Xylaria</taxon>
    </lineage>
</organism>
<dbReference type="InterPro" id="IPR011048">
    <property type="entry name" value="Haem_d1_sf"/>
</dbReference>
<evidence type="ECO:0000313" key="4">
    <source>
        <dbReference type="Proteomes" id="UP000319160"/>
    </source>
</evidence>
<comment type="similarity">
    <text evidence="1">Belongs to the cycloisomerase 2 family.</text>
</comment>
<dbReference type="Pfam" id="PF10282">
    <property type="entry name" value="Lactonase"/>
    <property type="match status" value="1"/>
</dbReference>
<dbReference type="Gene3D" id="2.130.10.10">
    <property type="entry name" value="YVTN repeat-like/Quinoprotein amine dehydrogenase"/>
    <property type="match status" value="1"/>
</dbReference>
<dbReference type="GO" id="GO:0017057">
    <property type="term" value="F:6-phosphogluconolactonase activity"/>
    <property type="evidence" value="ECO:0007669"/>
    <property type="project" value="TreeGrafter"/>
</dbReference>
<dbReference type="InterPro" id="IPR019405">
    <property type="entry name" value="Lactonase_7-beta_prop"/>
</dbReference>
<dbReference type="InterPro" id="IPR015943">
    <property type="entry name" value="WD40/YVTN_repeat-like_dom_sf"/>
</dbReference>
<comment type="caution">
    <text evidence="3">The sequence shown here is derived from an EMBL/GenBank/DDBJ whole genome shotgun (WGS) entry which is preliminary data.</text>
</comment>
<dbReference type="PANTHER" id="PTHR30344:SF1">
    <property type="entry name" value="6-PHOSPHOGLUCONOLACTONASE"/>
    <property type="match status" value="1"/>
</dbReference>
<dbReference type="Proteomes" id="UP000319160">
    <property type="component" value="Unassembled WGS sequence"/>
</dbReference>
<evidence type="ECO:0000256" key="2">
    <source>
        <dbReference type="SAM" id="SignalP"/>
    </source>
</evidence>
<feature type="signal peptide" evidence="2">
    <location>
        <begin position="1"/>
        <end position="18"/>
    </location>
</feature>
<feature type="chain" id="PRO_5022028568" description="Carboxy-cis,cis-muconate cyclase" evidence="2">
    <location>
        <begin position="19"/>
        <end position="387"/>
    </location>
</feature>
<evidence type="ECO:0000256" key="1">
    <source>
        <dbReference type="ARBA" id="ARBA00005564"/>
    </source>
</evidence>
<dbReference type="PANTHER" id="PTHR30344">
    <property type="entry name" value="6-PHOSPHOGLUCONOLACTONASE-RELATED"/>
    <property type="match status" value="1"/>
</dbReference>
<sequence length="387" mass="40961">MMLPRLITFLALNSMASAVPSVMPRIAVTHSVLIGVPGQILTADLTETSFKITNKASTGAGSDYSWMRYKNSTDTVYAVNEYGSEVTAFKLDHLDVKNGNPATGSAGVVFLEFNKDQTRMIGAGYGSSMLDVWDTSVAGAPKLLKSVNVTISYPSSGPLGNKPHQALFDPTGDWLVVPDLGADRLLIADAKADSYKVINAVSLKAESGPRHGGFIKSDDRTFYVVACELSNQVHLYEFKYSDNGPEFVHLAEQSTYGPDIKPKNTTSAAAGALLVASNNRDIYISNRLSGDTEDNIAHFIFDAKTTNLTFAGSVPTGGVNPRSISFDASESILFVTNVAGPLGVTAINRCAASGHLGAKPFAGMKLTDLLPDGADPATVGPQFVAAI</sequence>
<dbReference type="EMBL" id="VFLP01000047">
    <property type="protein sequence ID" value="TRX91242.1"/>
    <property type="molecule type" value="Genomic_DNA"/>
</dbReference>
<reference evidence="4" key="1">
    <citation type="submission" date="2019-06" db="EMBL/GenBank/DDBJ databases">
        <title>Draft genome sequence of the griseofulvin-producing fungus Xylaria cubensis strain G536.</title>
        <authorList>
            <person name="Mead M.E."/>
            <person name="Raja H.A."/>
            <person name="Steenwyk J.L."/>
            <person name="Knowles S.L."/>
            <person name="Oberlies N.H."/>
            <person name="Rokas A."/>
        </authorList>
    </citation>
    <scope>NUCLEOTIDE SEQUENCE [LARGE SCALE GENOMIC DNA]</scope>
    <source>
        <strain evidence="4">G536</strain>
    </source>
</reference>
<evidence type="ECO:0008006" key="5">
    <source>
        <dbReference type="Google" id="ProtNLM"/>
    </source>
</evidence>
<dbReference type="OrthoDB" id="9972196at2759"/>
<dbReference type="STRING" id="2512241.A0A553HTG3"/>
<protein>
    <recommendedName>
        <fullName evidence="5">Carboxy-cis,cis-muconate cyclase</fullName>
    </recommendedName>
</protein>
<evidence type="ECO:0000313" key="3">
    <source>
        <dbReference type="EMBL" id="TRX91242.1"/>
    </source>
</evidence>
<proteinExistence type="inferred from homology"/>